<evidence type="ECO:0000313" key="1">
    <source>
        <dbReference type="EMBL" id="RAK20750.1"/>
    </source>
</evidence>
<accession>A0A327YI98</accession>
<reference evidence="1 2" key="1">
    <citation type="submission" date="2018-06" db="EMBL/GenBank/DDBJ databases">
        <title>Genomic Encyclopedia of Type Strains, Phase III (KMG-III): the genomes of soil and plant-associated and newly described type strains.</title>
        <authorList>
            <person name="Whitman W."/>
        </authorList>
    </citation>
    <scope>NUCLEOTIDE SEQUENCE [LARGE SCALE GENOMIC DNA]</scope>
    <source>
        <strain evidence="1 2">CGMCC 1.12398</strain>
    </source>
</reference>
<sequence>MLPKGWKILDRLEIDERFIQTYIYPDKSYLSILYGDVEFHKQKIVKENEFAREENYNGFSIIYGNVKSNRKEEFDAALNLMKK</sequence>
<evidence type="ECO:0000313" key="2">
    <source>
        <dbReference type="Proteomes" id="UP000249620"/>
    </source>
</evidence>
<name>A0A327YI98_9FLAO</name>
<gene>
    <name evidence="1" type="ORF">B0I03_107171</name>
</gene>
<protein>
    <submittedName>
        <fullName evidence="1">Uncharacterized protein</fullName>
    </submittedName>
</protein>
<comment type="caution">
    <text evidence="1">The sequence shown here is derived from an EMBL/GenBank/DDBJ whole genome shotgun (WGS) entry which is preliminary data.</text>
</comment>
<keyword evidence="2" id="KW-1185">Reference proteome</keyword>
<dbReference type="RefSeq" id="WP_111567610.1">
    <property type="nucleotide sequence ID" value="NZ_QLMI01000007.1"/>
</dbReference>
<dbReference type="EMBL" id="QLMI01000007">
    <property type="protein sequence ID" value="RAK20750.1"/>
    <property type="molecule type" value="Genomic_DNA"/>
</dbReference>
<organism evidence="1 2">
    <name type="scientific">Flavobacterium aquaticum</name>
    <dbReference type="NCBI Taxonomy" id="1236486"/>
    <lineage>
        <taxon>Bacteria</taxon>
        <taxon>Pseudomonadati</taxon>
        <taxon>Bacteroidota</taxon>
        <taxon>Flavobacteriia</taxon>
        <taxon>Flavobacteriales</taxon>
        <taxon>Flavobacteriaceae</taxon>
        <taxon>Flavobacterium</taxon>
    </lineage>
</organism>
<dbReference type="AlphaFoldDB" id="A0A327YI98"/>
<dbReference type="Proteomes" id="UP000249620">
    <property type="component" value="Unassembled WGS sequence"/>
</dbReference>
<dbReference type="OrthoDB" id="1453004at2"/>
<proteinExistence type="predicted"/>